<keyword evidence="3" id="KW-0690">Ribosome biogenesis</keyword>
<feature type="region of interest" description="Disordered" evidence="6">
    <location>
        <begin position="1"/>
        <end position="32"/>
    </location>
</feature>
<comment type="similarity">
    <text evidence="2">Belongs to the EBP2 family.</text>
</comment>
<evidence type="ECO:0000256" key="2">
    <source>
        <dbReference type="ARBA" id="ARBA00007336"/>
    </source>
</evidence>
<evidence type="ECO:0000256" key="6">
    <source>
        <dbReference type="SAM" id="MobiDB-lite"/>
    </source>
</evidence>
<feature type="region of interest" description="Disordered" evidence="6">
    <location>
        <begin position="180"/>
        <end position="207"/>
    </location>
</feature>
<evidence type="ECO:0000256" key="3">
    <source>
        <dbReference type="ARBA" id="ARBA00022517"/>
    </source>
</evidence>
<evidence type="ECO:0000256" key="5">
    <source>
        <dbReference type="ARBA" id="ARBA00023242"/>
    </source>
</evidence>
<keyword evidence="8" id="KW-1185">Reference proteome</keyword>
<comment type="subcellular location">
    <subcellularLocation>
        <location evidence="1">Nucleus</location>
        <location evidence="1">Nucleolus</location>
    </subcellularLocation>
</comment>
<dbReference type="STRING" id="90262.A0A1X2IVD4"/>
<protein>
    <submittedName>
        <fullName evidence="7">Eukaryotic rRNA processing protein EBP2-domain-containing protein</fullName>
    </submittedName>
</protein>
<dbReference type="PANTHER" id="PTHR13028:SF0">
    <property type="entry name" value="RRNA-PROCESSING PROTEIN EBP2-RELATED"/>
    <property type="match status" value="1"/>
</dbReference>
<proteinExistence type="inferred from homology"/>
<dbReference type="OrthoDB" id="443772at2759"/>
<reference evidence="7 8" key="1">
    <citation type="submission" date="2016-07" db="EMBL/GenBank/DDBJ databases">
        <title>Pervasive Adenine N6-methylation of Active Genes in Fungi.</title>
        <authorList>
            <consortium name="DOE Joint Genome Institute"/>
            <person name="Mondo S.J."/>
            <person name="Dannebaum R.O."/>
            <person name="Kuo R.C."/>
            <person name="Labutti K."/>
            <person name="Haridas S."/>
            <person name="Kuo A."/>
            <person name="Salamov A."/>
            <person name="Ahrendt S.R."/>
            <person name="Lipzen A."/>
            <person name="Sullivan W."/>
            <person name="Andreopoulos W.B."/>
            <person name="Clum A."/>
            <person name="Lindquist E."/>
            <person name="Daum C."/>
            <person name="Ramamoorthy G.K."/>
            <person name="Gryganskyi A."/>
            <person name="Culley D."/>
            <person name="Magnuson J.K."/>
            <person name="James T.Y."/>
            <person name="O'Malley M.A."/>
            <person name="Stajich J.E."/>
            <person name="Spatafora J.W."/>
            <person name="Visel A."/>
            <person name="Grigoriev I.V."/>
        </authorList>
    </citation>
    <scope>NUCLEOTIDE SEQUENCE [LARGE SCALE GENOMIC DNA]</scope>
    <source>
        <strain evidence="7 8">NRRL 1336</strain>
    </source>
</reference>
<evidence type="ECO:0000313" key="8">
    <source>
        <dbReference type="Proteomes" id="UP000193560"/>
    </source>
</evidence>
<comment type="caution">
    <text evidence="7">The sequence shown here is derived from an EMBL/GenBank/DDBJ whole genome shotgun (WGS) entry which is preliminary data.</text>
</comment>
<dbReference type="GO" id="GO:0006364">
    <property type="term" value="P:rRNA processing"/>
    <property type="evidence" value="ECO:0007669"/>
    <property type="project" value="TreeGrafter"/>
</dbReference>
<dbReference type="GO" id="GO:0005730">
    <property type="term" value="C:nucleolus"/>
    <property type="evidence" value="ECO:0007669"/>
    <property type="project" value="UniProtKB-SubCell"/>
</dbReference>
<dbReference type="Proteomes" id="UP000193560">
    <property type="component" value="Unassembled WGS sequence"/>
</dbReference>
<evidence type="ECO:0000256" key="4">
    <source>
        <dbReference type="ARBA" id="ARBA00023054"/>
    </source>
</evidence>
<dbReference type="GO" id="GO:0030687">
    <property type="term" value="C:preribosome, large subunit precursor"/>
    <property type="evidence" value="ECO:0007669"/>
    <property type="project" value="TreeGrafter"/>
</dbReference>
<feature type="region of interest" description="Disordered" evidence="6">
    <location>
        <begin position="137"/>
        <end position="156"/>
    </location>
</feature>
<sequence>MSETPTKHNAIFIQPKLAAETNSSSSDVKESQWMPLEDLNESDIDDDDGDIIIEQRLLVNNESALKRLTGSIRLVDYPLIETLSFTAKEAISLNDVYDDLERESAFERQALEAALMARKVCKEAKVPFANRAEYRDYTKDSSTVKENNKKSRNMESEQIKLMKRKRNDADADDTIVDNDFDLEDYDDNTVKSKKGMGSYLRQNRSRG</sequence>
<dbReference type="Pfam" id="PF05890">
    <property type="entry name" value="Ebp2"/>
    <property type="match status" value="1"/>
</dbReference>
<gene>
    <name evidence="7" type="ORF">BCR42DRAFT_127239</name>
</gene>
<accession>A0A1X2IVD4</accession>
<dbReference type="EMBL" id="MCGE01000003">
    <property type="protein sequence ID" value="ORZ22997.1"/>
    <property type="molecule type" value="Genomic_DNA"/>
</dbReference>
<keyword evidence="4" id="KW-0175">Coiled coil</keyword>
<organism evidence="7 8">
    <name type="scientific">Absidia repens</name>
    <dbReference type="NCBI Taxonomy" id="90262"/>
    <lineage>
        <taxon>Eukaryota</taxon>
        <taxon>Fungi</taxon>
        <taxon>Fungi incertae sedis</taxon>
        <taxon>Mucoromycota</taxon>
        <taxon>Mucoromycotina</taxon>
        <taxon>Mucoromycetes</taxon>
        <taxon>Mucorales</taxon>
        <taxon>Cunninghamellaceae</taxon>
        <taxon>Absidia</taxon>
    </lineage>
</organism>
<dbReference type="GO" id="GO:0034399">
    <property type="term" value="C:nuclear periphery"/>
    <property type="evidence" value="ECO:0007669"/>
    <property type="project" value="TreeGrafter"/>
</dbReference>
<dbReference type="GO" id="GO:0042273">
    <property type="term" value="P:ribosomal large subunit biogenesis"/>
    <property type="evidence" value="ECO:0007669"/>
    <property type="project" value="TreeGrafter"/>
</dbReference>
<dbReference type="PANTHER" id="PTHR13028">
    <property type="entry name" value="RRNA PROCESSING PROTEIN EBNA1-BINDING PROTEIN-RELATED"/>
    <property type="match status" value="1"/>
</dbReference>
<keyword evidence="5" id="KW-0539">Nucleus</keyword>
<dbReference type="AlphaFoldDB" id="A0A1X2IVD4"/>
<evidence type="ECO:0000313" key="7">
    <source>
        <dbReference type="EMBL" id="ORZ22997.1"/>
    </source>
</evidence>
<evidence type="ECO:0000256" key="1">
    <source>
        <dbReference type="ARBA" id="ARBA00004604"/>
    </source>
</evidence>
<name>A0A1X2IVD4_9FUNG</name>
<dbReference type="InterPro" id="IPR008610">
    <property type="entry name" value="Ebp2"/>
</dbReference>